<dbReference type="VEuPathDB" id="FungiDB:ASPTUDRAFT_698853"/>
<evidence type="ECO:0000313" key="2">
    <source>
        <dbReference type="EMBL" id="OJI82993.1"/>
    </source>
</evidence>
<dbReference type="AlphaFoldDB" id="A0A1L9N122"/>
<evidence type="ECO:0000313" key="3">
    <source>
        <dbReference type="Proteomes" id="UP000184304"/>
    </source>
</evidence>
<dbReference type="Proteomes" id="UP000184304">
    <property type="component" value="Unassembled WGS sequence"/>
</dbReference>
<proteinExistence type="predicted"/>
<name>A0A1L9N122_ASPTC</name>
<organism evidence="2 3">
    <name type="scientific">Aspergillus tubingensis (strain CBS 134.48)</name>
    <dbReference type="NCBI Taxonomy" id="767770"/>
    <lineage>
        <taxon>Eukaryota</taxon>
        <taxon>Fungi</taxon>
        <taxon>Dikarya</taxon>
        <taxon>Ascomycota</taxon>
        <taxon>Pezizomycotina</taxon>
        <taxon>Eurotiomycetes</taxon>
        <taxon>Eurotiomycetidae</taxon>
        <taxon>Eurotiales</taxon>
        <taxon>Aspergillaceae</taxon>
        <taxon>Aspergillus</taxon>
        <taxon>Aspergillus subgen. Circumdati</taxon>
    </lineage>
</organism>
<sequence>MMQPKERATGKGGQDYVKKVSWGGKKSTFQKVGLVEGSCDGIAEAGLLFFWQLRRPQRNGEDHATQDCWGVSMAEESAEDNCRQLGGWTTRVEGLRGSREARWHGSCRTPEGVQIKTVGVRSSSSSSSHSPGTAGREPENQQRAGLEKGLAGRGGGLKNYKKLSKQGKEAGRETNTER</sequence>
<gene>
    <name evidence="2" type="ORF">ASPTUDRAFT_698853</name>
</gene>
<reference evidence="3" key="1">
    <citation type="journal article" date="2017" name="Genome Biol.">
        <title>Comparative genomics reveals high biological diversity and specific adaptations in the industrially and medically important fungal genus Aspergillus.</title>
        <authorList>
            <person name="de Vries R.P."/>
            <person name="Riley R."/>
            <person name="Wiebenga A."/>
            <person name="Aguilar-Osorio G."/>
            <person name="Amillis S."/>
            <person name="Uchima C.A."/>
            <person name="Anderluh G."/>
            <person name="Asadollahi M."/>
            <person name="Askin M."/>
            <person name="Barry K."/>
            <person name="Battaglia E."/>
            <person name="Bayram O."/>
            <person name="Benocci T."/>
            <person name="Braus-Stromeyer S.A."/>
            <person name="Caldana C."/>
            <person name="Canovas D."/>
            <person name="Cerqueira G.C."/>
            <person name="Chen F."/>
            <person name="Chen W."/>
            <person name="Choi C."/>
            <person name="Clum A."/>
            <person name="Dos Santos R.A."/>
            <person name="Damasio A.R."/>
            <person name="Diallinas G."/>
            <person name="Emri T."/>
            <person name="Fekete E."/>
            <person name="Flipphi M."/>
            <person name="Freyberg S."/>
            <person name="Gallo A."/>
            <person name="Gournas C."/>
            <person name="Habgood R."/>
            <person name="Hainaut M."/>
            <person name="Harispe M.L."/>
            <person name="Henrissat B."/>
            <person name="Hilden K.S."/>
            <person name="Hope R."/>
            <person name="Hossain A."/>
            <person name="Karabika E."/>
            <person name="Karaffa L."/>
            <person name="Karanyi Z."/>
            <person name="Krasevec N."/>
            <person name="Kuo A."/>
            <person name="Kusch H."/>
            <person name="LaButti K."/>
            <person name="Lagendijk E.L."/>
            <person name="Lapidus A."/>
            <person name="Levasseur A."/>
            <person name="Lindquist E."/>
            <person name="Lipzen A."/>
            <person name="Logrieco A.F."/>
            <person name="MacCabe A."/>
            <person name="Maekelae M.R."/>
            <person name="Malavazi I."/>
            <person name="Melin P."/>
            <person name="Meyer V."/>
            <person name="Mielnichuk N."/>
            <person name="Miskei M."/>
            <person name="Molnar A.P."/>
            <person name="Mule G."/>
            <person name="Ngan C.Y."/>
            <person name="Orejas M."/>
            <person name="Orosz E."/>
            <person name="Ouedraogo J.P."/>
            <person name="Overkamp K.M."/>
            <person name="Park H.-S."/>
            <person name="Perrone G."/>
            <person name="Piumi F."/>
            <person name="Punt P.J."/>
            <person name="Ram A.F."/>
            <person name="Ramon A."/>
            <person name="Rauscher S."/>
            <person name="Record E."/>
            <person name="Riano-Pachon D.M."/>
            <person name="Robert V."/>
            <person name="Roehrig J."/>
            <person name="Ruller R."/>
            <person name="Salamov A."/>
            <person name="Salih N.S."/>
            <person name="Samson R.A."/>
            <person name="Sandor E."/>
            <person name="Sanguinetti M."/>
            <person name="Schuetze T."/>
            <person name="Sepcic K."/>
            <person name="Shelest E."/>
            <person name="Sherlock G."/>
            <person name="Sophianopoulou V."/>
            <person name="Squina F.M."/>
            <person name="Sun H."/>
            <person name="Susca A."/>
            <person name="Todd R.B."/>
            <person name="Tsang A."/>
            <person name="Unkles S.E."/>
            <person name="van de Wiele N."/>
            <person name="van Rossen-Uffink D."/>
            <person name="Oliveira J.V."/>
            <person name="Vesth T.C."/>
            <person name="Visser J."/>
            <person name="Yu J.-H."/>
            <person name="Zhou M."/>
            <person name="Andersen M.R."/>
            <person name="Archer D.B."/>
            <person name="Baker S.E."/>
            <person name="Benoit I."/>
            <person name="Brakhage A.A."/>
            <person name="Braus G.H."/>
            <person name="Fischer R."/>
            <person name="Frisvad J.C."/>
            <person name="Goldman G.H."/>
            <person name="Houbraken J."/>
            <person name="Oakley B."/>
            <person name="Pocsi I."/>
            <person name="Scazzocchio C."/>
            <person name="Seiboth B."/>
            <person name="vanKuyk P.A."/>
            <person name="Wortman J."/>
            <person name="Dyer P.S."/>
            <person name="Grigoriev I.V."/>
        </authorList>
    </citation>
    <scope>NUCLEOTIDE SEQUENCE [LARGE SCALE GENOMIC DNA]</scope>
    <source>
        <strain evidence="3">CBS 134.48</strain>
    </source>
</reference>
<evidence type="ECO:0000256" key="1">
    <source>
        <dbReference type="SAM" id="MobiDB-lite"/>
    </source>
</evidence>
<dbReference type="EMBL" id="KV878204">
    <property type="protein sequence ID" value="OJI82993.1"/>
    <property type="molecule type" value="Genomic_DNA"/>
</dbReference>
<feature type="region of interest" description="Disordered" evidence="1">
    <location>
        <begin position="118"/>
        <end position="178"/>
    </location>
</feature>
<feature type="compositionally biased region" description="Basic and acidic residues" evidence="1">
    <location>
        <begin position="166"/>
        <end position="178"/>
    </location>
</feature>
<accession>A0A1L9N122</accession>
<protein>
    <submittedName>
        <fullName evidence="2">Uncharacterized protein</fullName>
    </submittedName>
</protein>
<keyword evidence="3" id="KW-1185">Reference proteome</keyword>